<comment type="subunit">
    <text evidence="3 12">Heterodimer with ALG14 to form a functional enzyme.</text>
</comment>
<dbReference type="InterPro" id="IPR007235">
    <property type="entry name" value="Glyco_trans_28_C"/>
</dbReference>
<organism evidence="14 15">
    <name type="scientific">Puccinia striiformis</name>
    <dbReference type="NCBI Taxonomy" id="27350"/>
    <lineage>
        <taxon>Eukaryota</taxon>
        <taxon>Fungi</taxon>
        <taxon>Dikarya</taxon>
        <taxon>Basidiomycota</taxon>
        <taxon>Pucciniomycotina</taxon>
        <taxon>Pucciniomycetes</taxon>
        <taxon>Pucciniales</taxon>
        <taxon>Pucciniaceae</taxon>
        <taxon>Puccinia</taxon>
    </lineage>
</organism>
<accession>A0A2S4W6U9</accession>
<dbReference type="Proteomes" id="UP000238274">
    <property type="component" value="Unassembled WGS sequence"/>
</dbReference>
<dbReference type="Pfam" id="PF04101">
    <property type="entry name" value="Glyco_tran_28_C"/>
    <property type="match status" value="1"/>
</dbReference>
<evidence type="ECO:0000313" key="14">
    <source>
        <dbReference type="EMBL" id="POW17493.1"/>
    </source>
</evidence>
<keyword evidence="8 12" id="KW-0256">Endoplasmic reticulum</keyword>
<comment type="subcellular location">
    <subcellularLocation>
        <location evidence="1 12">Endoplasmic reticulum</location>
    </subcellularLocation>
</comment>
<protein>
    <recommendedName>
        <fullName evidence="5 12">UDP-N-acetylglucosamine transferase subunit ALG13</fullName>
        <ecNumber evidence="4 12">2.4.1.141</ecNumber>
    </recommendedName>
    <alternativeName>
        <fullName evidence="10 12">Asparagine-linked glycosylation protein 13</fullName>
    </alternativeName>
</protein>
<keyword evidence="6 12" id="KW-0328">Glycosyltransferase</keyword>
<dbReference type="OrthoDB" id="20273at2759"/>
<evidence type="ECO:0000313" key="15">
    <source>
        <dbReference type="Proteomes" id="UP000238274"/>
    </source>
</evidence>
<dbReference type="Gene3D" id="3.40.50.2000">
    <property type="entry name" value="Glycogen Phosphorylase B"/>
    <property type="match status" value="1"/>
</dbReference>
<comment type="caution">
    <text evidence="14">The sequence shown here is derived from an EMBL/GenBank/DDBJ whole genome shotgun (WGS) entry which is preliminary data.</text>
</comment>
<evidence type="ECO:0000256" key="8">
    <source>
        <dbReference type="ARBA" id="ARBA00022824"/>
    </source>
</evidence>
<comment type="function">
    <text evidence="9 12">Involved in protein N-glycosylation. Essential for the second step of the dolichol-linked oligosaccharide pathway.</text>
</comment>
<evidence type="ECO:0000256" key="2">
    <source>
        <dbReference type="ARBA" id="ARBA00006962"/>
    </source>
</evidence>
<sequence>MLLIVITVGSTHFRPLINSILTNQHQEFINTLLSSTEQEKEFTRVLIQIGNHQLTEQTTRDANRFNQGSISHVKLNPTGKLELIIFKYSESIDRLLSHAQLIITHAGQPVVLSQRWLDSFSHQANPNRTTATRQIKVTPDYSLDIDELDPTKPKPRVIIVPNPELMDNHQVDLADEISNLGLAFTCSIEQLIPTLREALKPQHSVSLHSDHVDILHGPTKFKNLLDQEMGFSSFEINRSDELLRFTAEKYVCCIEVGGGQIRR</sequence>
<evidence type="ECO:0000256" key="4">
    <source>
        <dbReference type="ARBA" id="ARBA00012614"/>
    </source>
</evidence>
<dbReference type="EMBL" id="PKSM01000074">
    <property type="protein sequence ID" value="POW17493.1"/>
    <property type="molecule type" value="Genomic_DNA"/>
</dbReference>
<evidence type="ECO:0000256" key="6">
    <source>
        <dbReference type="ARBA" id="ARBA00022676"/>
    </source>
</evidence>
<evidence type="ECO:0000256" key="3">
    <source>
        <dbReference type="ARBA" id="ARBA00011198"/>
    </source>
</evidence>
<evidence type="ECO:0000256" key="12">
    <source>
        <dbReference type="RuleBase" id="RU362128"/>
    </source>
</evidence>
<evidence type="ECO:0000256" key="5">
    <source>
        <dbReference type="ARBA" id="ARBA00017468"/>
    </source>
</evidence>
<keyword evidence="7 12" id="KW-0808">Transferase</keyword>
<gene>
    <name evidence="12" type="primary">ALG13</name>
    <name evidence="14" type="ORF">PSHT_06343</name>
</gene>
<dbReference type="VEuPathDB" id="FungiDB:PSTT_11367"/>
<evidence type="ECO:0000256" key="9">
    <source>
        <dbReference type="ARBA" id="ARBA00024804"/>
    </source>
</evidence>
<name>A0A2S4W6U9_9BASI</name>
<evidence type="ECO:0000256" key="10">
    <source>
        <dbReference type="ARBA" id="ARBA00032061"/>
    </source>
</evidence>
<dbReference type="GO" id="GO:0004577">
    <property type="term" value="F:N-acetylglucosaminyldiphosphodolichol N-acetylglucosaminyltransferase activity"/>
    <property type="evidence" value="ECO:0007669"/>
    <property type="project" value="UniProtKB-EC"/>
</dbReference>
<dbReference type="PANTHER" id="PTHR12867">
    <property type="entry name" value="GLYCOSYL TRANSFERASE-RELATED"/>
    <property type="match status" value="1"/>
</dbReference>
<evidence type="ECO:0000256" key="1">
    <source>
        <dbReference type="ARBA" id="ARBA00004240"/>
    </source>
</evidence>
<comment type="similarity">
    <text evidence="2 12">Belongs to the glycosyltransferase 28 family.</text>
</comment>
<dbReference type="VEuPathDB" id="FungiDB:PSHT_06343"/>
<comment type="catalytic activity">
    <reaction evidence="11">
        <text>an N-acetyl-alpha-D-glucosaminyl-diphospho-di-trans,poly-cis-dolichol + UDP-N-acetyl-alpha-D-glucosamine = an N,N'-diacetylchitobiosyl-diphospho-di-trans,poly-cis-dolichol + UDP + H(+)</text>
        <dbReference type="Rhea" id="RHEA:23380"/>
        <dbReference type="Rhea" id="RHEA-COMP:19507"/>
        <dbReference type="Rhea" id="RHEA-COMP:19510"/>
        <dbReference type="ChEBI" id="CHEBI:15378"/>
        <dbReference type="ChEBI" id="CHEBI:57269"/>
        <dbReference type="ChEBI" id="CHEBI:57705"/>
        <dbReference type="ChEBI" id="CHEBI:58223"/>
        <dbReference type="ChEBI" id="CHEBI:58427"/>
        <dbReference type="EC" id="2.4.1.141"/>
    </reaction>
</comment>
<evidence type="ECO:0000256" key="7">
    <source>
        <dbReference type="ARBA" id="ARBA00022679"/>
    </source>
</evidence>
<evidence type="ECO:0000256" key="11">
    <source>
        <dbReference type="ARBA" id="ARBA00048184"/>
    </source>
</evidence>
<dbReference type="AlphaFoldDB" id="A0A2S4W6U9"/>
<feature type="domain" description="Glycosyl transferase family 28 C-terminal" evidence="13">
    <location>
        <begin position="4"/>
        <end position="108"/>
    </location>
</feature>
<reference evidence="15" key="3">
    <citation type="journal article" date="2018" name="Mol. Plant Microbe Interact.">
        <title>Genome sequence resources for the wheat stripe rust pathogen (Puccinia striiformis f. sp. tritici) and the barley stripe rust pathogen (Puccinia striiformis f. sp. hordei).</title>
        <authorList>
            <person name="Xia C."/>
            <person name="Wang M."/>
            <person name="Yin C."/>
            <person name="Cornejo O.E."/>
            <person name="Hulbert S.H."/>
            <person name="Chen X."/>
        </authorList>
    </citation>
    <scope>NUCLEOTIDE SEQUENCE [LARGE SCALE GENOMIC DNA]</scope>
    <source>
        <strain evidence="15">93TX-2</strain>
    </source>
</reference>
<evidence type="ECO:0000259" key="13">
    <source>
        <dbReference type="Pfam" id="PF04101"/>
    </source>
</evidence>
<dbReference type="PANTHER" id="PTHR12867:SF6">
    <property type="entry name" value="N-ACETYLGLUCOSAMINYLDIPHOSPHODOLICHOL N-ACETYLGLUCOSAMINYLTRANSFERASE"/>
    <property type="match status" value="1"/>
</dbReference>
<dbReference type="InterPro" id="IPR039042">
    <property type="entry name" value="Alg13-like"/>
</dbReference>
<dbReference type="EC" id="2.4.1.141" evidence="4 12"/>
<dbReference type="GO" id="GO:0006488">
    <property type="term" value="P:dolichol-linked oligosaccharide biosynthetic process"/>
    <property type="evidence" value="ECO:0007669"/>
    <property type="project" value="InterPro"/>
</dbReference>
<keyword evidence="15" id="KW-1185">Reference proteome</keyword>
<dbReference type="GO" id="GO:0005783">
    <property type="term" value="C:endoplasmic reticulum"/>
    <property type="evidence" value="ECO:0007669"/>
    <property type="project" value="UniProtKB-SubCell"/>
</dbReference>
<reference evidence="14 15" key="1">
    <citation type="submission" date="2017-12" db="EMBL/GenBank/DDBJ databases">
        <title>Gene loss provides genomic basis for host adaptation in cereal stripe rust fungi.</title>
        <authorList>
            <person name="Xia C."/>
        </authorList>
    </citation>
    <scope>NUCLEOTIDE SEQUENCE [LARGE SCALE GENOMIC DNA]</scope>
    <source>
        <strain evidence="14 15">93TX-2</strain>
    </source>
</reference>
<reference evidence="15" key="2">
    <citation type="journal article" date="2018" name="BMC Genomics">
        <title>Genomic insights into host adaptation between the wheat stripe rust pathogen (Puccinia striiformis f. sp. tritici) and the barley stripe rust pathogen (Puccinia striiformis f. sp. hordei).</title>
        <authorList>
            <person name="Xia C."/>
            <person name="Wang M."/>
            <person name="Yin C."/>
            <person name="Cornejo O.E."/>
            <person name="Hulbert S.H."/>
            <person name="Chen X."/>
        </authorList>
    </citation>
    <scope>NUCLEOTIDE SEQUENCE [LARGE SCALE GENOMIC DNA]</scope>
    <source>
        <strain evidence="15">93TX-2</strain>
    </source>
</reference>
<proteinExistence type="inferred from homology"/>